<dbReference type="InterPro" id="IPR018391">
    <property type="entry name" value="PQQ_b-propeller_rpt"/>
</dbReference>
<dbReference type="PROSITE" id="PS51007">
    <property type="entry name" value="CYTC"/>
    <property type="match status" value="1"/>
</dbReference>
<feature type="region of interest" description="Disordered" evidence="9">
    <location>
        <begin position="746"/>
        <end position="774"/>
    </location>
</feature>
<dbReference type="PANTHER" id="PTHR32303">
    <property type="entry name" value="QUINOPROTEIN ALCOHOL DEHYDROGENASE (CYTOCHROME C)"/>
    <property type="match status" value="1"/>
</dbReference>
<keyword evidence="5" id="KW-0732">Signal</keyword>
<evidence type="ECO:0000256" key="5">
    <source>
        <dbReference type="ARBA" id="ARBA00022729"/>
    </source>
</evidence>
<comment type="similarity">
    <text evidence="2">Belongs to the bacterial PQQ dehydrogenase family.</text>
</comment>
<dbReference type="PANTHER" id="PTHR32303:SF4">
    <property type="entry name" value="QUINOPROTEIN GLUCOSE DEHYDROGENASE"/>
    <property type="match status" value="1"/>
</dbReference>
<dbReference type="SUPFAM" id="SSF50998">
    <property type="entry name" value="Quinoprotein alcohol dehydrogenase-like"/>
    <property type="match status" value="1"/>
</dbReference>
<dbReference type="InterPro" id="IPR036909">
    <property type="entry name" value="Cyt_c-like_dom_sf"/>
</dbReference>
<evidence type="ECO:0000313" key="11">
    <source>
        <dbReference type="EMBL" id="PAP75042.1"/>
    </source>
</evidence>
<dbReference type="GO" id="GO:0009055">
    <property type="term" value="F:electron transfer activity"/>
    <property type="evidence" value="ECO:0007669"/>
    <property type="project" value="InterPro"/>
</dbReference>
<keyword evidence="7 8" id="KW-0408">Iron</keyword>
<evidence type="ECO:0000256" key="6">
    <source>
        <dbReference type="ARBA" id="ARBA00023002"/>
    </source>
</evidence>
<gene>
    <name evidence="11" type="ORF">BSZ37_00540</name>
</gene>
<name>A0A271IV17_9BACT</name>
<dbReference type="EMBL" id="MQWD01000001">
    <property type="protein sequence ID" value="PAP75042.1"/>
    <property type="molecule type" value="Genomic_DNA"/>
</dbReference>
<evidence type="ECO:0000256" key="4">
    <source>
        <dbReference type="ARBA" id="ARBA00022723"/>
    </source>
</evidence>
<keyword evidence="12" id="KW-1185">Reference proteome</keyword>
<evidence type="ECO:0000256" key="2">
    <source>
        <dbReference type="ARBA" id="ARBA00008156"/>
    </source>
</evidence>
<dbReference type="Pfam" id="PF01011">
    <property type="entry name" value="PQQ"/>
    <property type="match status" value="2"/>
</dbReference>
<organism evidence="11 12">
    <name type="scientific">Rubrivirga marina</name>
    <dbReference type="NCBI Taxonomy" id="1196024"/>
    <lineage>
        <taxon>Bacteria</taxon>
        <taxon>Pseudomonadati</taxon>
        <taxon>Rhodothermota</taxon>
        <taxon>Rhodothermia</taxon>
        <taxon>Rhodothermales</taxon>
        <taxon>Rubricoccaceae</taxon>
        <taxon>Rubrivirga</taxon>
    </lineage>
</organism>
<keyword evidence="3 8" id="KW-0349">Heme</keyword>
<evidence type="ECO:0000256" key="7">
    <source>
        <dbReference type="ARBA" id="ARBA00023004"/>
    </source>
</evidence>
<dbReference type="Proteomes" id="UP000216339">
    <property type="component" value="Unassembled WGS sequence"/>
</dbReference>
<dbReference type="GO" id="GO:0016491">
    <property type="term" value="F:oxidoreductase activity"/>
    <property type="evidence" value="ECO:0007669"/>
    <property type="project" value="UniProtKB-KW"/>
</dbReference>
<dbReference type="RefSeq" id="WP_095508669.1">
    <property type="nucleotide sequence ID" value="NZ_MQWD01000001.1"/>
</dbReference>
<dbReference type="InterPro" id="IPR009056">
    <property type="entry name" value="Cyt_c-like_dom"/>
</dbReference>
<evidence type="ECO:0000256" key="1">
    <source>
        <dbReference type="ARBA" id="ARBA00001931"/>
    </source>
</evidence>
<comment type="cofactor">
    <cofactor evidence="1">
        <name>pyrroloquinoline quinone</name>
        <dbReference type="ChEBI" id="CHEBI:58442"/>
    </cofactor>
</comment>
<accession>A0A271IV17</accession>
<keyword evidence="6" id="KW-0560">Oxidoreductase</keyword>
<sequence>MRRSPHTLRLGGPTGGLASALCALLLAGCLDAESRPGDPAAYADQHRTWEDYGGGPDMSRFVETSALTPETVGDLEVAWSYQTGDENVYQFNPLVVDTTMYVLAKDNSLVALDARTGEEIWIHAHLRGIARRGINYWESADGTDRRLLFQMNDYLQAIDATTGQSILSFGTDGVVDLKEGLDRDPTTISRVQSGTPGKVFENLILLGSSPGESYLSAPGHIRAYDVVTGERVWTFRTIPQPGDVGYDTWPEDAYRYAGGVNTWGEISVDAERGIAFVPTGSPTYDYYGADRHGANLFGNSLLALDARTGERLWHFQLVHHDLWDYDPAAAPQLVTIRNDGREIDAVAVAGKTGFLYVFDRVTGEPVWPIEERPVPPSDVPGEQAWPTQPFPTVVPPFARQSMGVSDLSPYLMDDAERARWTAKLDSLERDGRMGLFTPLSHQYETLALPGAVGGASWGNTAANPEAGTVYVISIDWPSFYPKLERQEAEPEASSARPVPARWRGPELFATNCQACHGADQAGTPVGPSLLGVERRLGLADFQQVVRAGRGEMPAFGHLSEEEVTALYQFLGGSRDGAVVRPPEGNVVATGGAPAGLAARPVSRAGGRLGPPYPEGIEAPAARYTIGGWGLGHAYVLAPPWATLTAYDLNTGTITWQRALGLDRDAAAEGATDTGVPQAQRNGMIVTSTGVVFATAKDGRVYAFSAETGDELWSAALPTGTEGMPTYYEIDGRPYLAVVATTPLQFGREGSEGGSGPTGPSAPGSYVVFSLPTAP</sequence>
<feature type="domain" description="Cytochrome c" evidence="10">
    <location>
        <begin position="499"/>
        <end position="574"/>
    </location>
</feature>
<dbReference type="InterPro" id="IPR002372">
    <property type="entry name" value="PQQ_rpt_dom"/>
</dbReference>
<dbReference type="Pfam" id="PF13442">
    <property type="entry name" value="Cytochrome_CBB3"/>
    <property type="match status" value="1"/>
</dbReference>
<dbReference type="AlphaFoldDB" id="A0A271IV17"/>
<evidence type="ECO:0000259" key="10">
    <source>
        <dbReference type="PROSITE" id="PS51007"/>
    </source>
</evidence>
<proteinExistence type="inferred from homology"/>
<protein>
    <recommendedName>
        <fullName evidence="10">Cytochrome c domain-containing protein</fullName>
    </recommendedName>
</protein>
<dbReference type="GO" id="GO:0020037">
    <property type="term" value="F:heme binding"/>
    <property type="evidence" value="ECO:0007669"/>
    <property type="project" value="InterPro"/>
</dbReference>
<keyword evidence="4 8" id="KW-0479">Metal-binding</keyword>
<dbReference type="SMART" id="SM00564">
    <property type="entry name" value="PQQ"/>
    <property type="match status" value="4"/>
</dbReference>
<comment type="caution">
    <text evidence="11">The sequence shown here is derived from an EMBL/GenBank/DDBJ whole genome shotgun (WGS) entry which is preliminary data.</text>
</comment>
<dbReference type="Gene3D" id="2.140.10.10">
    <property type="entry name" value="Quinoprotein alcohol dehydrogenase-like superfamily"/>
    <property type="match status" value="2"/>
</dbReference>
<reference evidence="11 12" key="1">
    <citation type="submission" date="2016-11" db="EMBL/GenBank/DDBJ databases">
        <title>Study of marine rhodopsin-containing bacteria.</title>
        <authorList>
            <person name="Yoshizawa S."/>
            <person name="Kumagai Y."/>
            <person name="Kogure K."/>
        </authorList>
    </citation>
    <scope>NUCLEOTIDE SEQUENCE [LARGE SCALE GENOMIC DNA]</scope>
    <source>
        <strain evidence="11 12">SAORIC-28</strain>
    </source>
</reference>
<evidence type="ECO:0000256" key="8">
    <source>
        <dbReference type="PROSITE-ProRule" id="PRU00433"/>
    </source>
</evidence>
<dbReference type="OrthoDB" id="9794322at2"/>
<dbReference type="SUPFAM" id="SSF46626">
    <property type="entry name" value="Cytochrome c"/>
    <property type="match status" value="1"/>
</dbReference>
<dbReference type="GO" id="GO:0046872">
    <property type="term" value="F:metal ion binding"/>
    <property type="evidence" value="ECO:0007669"/>
    <property type="project" value="UniProtKB-KW"/>
</dbReference>
<evidence type="ECO:0000256" key="9">
    <source>
        <dbReference type="SAM" id="MobiDB-lite"/>
    </source>
</evidence>
<evidence type="ECO:0000256" key="3">
    <source>
        <dbReference type="ARBA" id="ARBA00022617"/>
    </source>
</evidence>
<dbReference type="Gene3D" id="1.10.760.10">
    <property type="entry name" value="Cytochrome c-like domain"/>
    <property type="match status" value="1"/>
</dbReference>
<dbReference type="InterPro" id="IPR011047">
    <property type="entry name" value="Quinoprotein_ADH-like_sf"/>
</dbReference>
<evidence type="ECO:0000313" key="12">
    <source>
        <dbReference type="Proteomes" id="UP000216339"/>
    </source>
</evidence>
<dbReference type="PROSITE" id="PS51257">
    <property type="entry name" value="PROKAR_LIPOPROTEIN"/>
    <property type="match status" value="1"/>
</dbReference>